<dbReference type="AlphaFoldDB" id="A0A9P1IUA2"/>
<keyword evidence="3" id="KW-1185">Reference proteome</keyword>
<reference evidence="2" key="1">
    <citation type="submission" date="2022-11" db="EMBL/GenBank/DDBJ databases">
        <authorList>
            <person name="Kikuchi T."/>
        </authorList>
    </citation>
    <scope>NUCLEOTIDE SEQUENCE</scope>
    <source>
        <strain evidence="2">PS1010</strain>
    </source>
</reference>
<protein>
    <submittedName>
        <fullName evidence="2">Uncharacterized protein</fullName>
    </submittedName>
</protein>
<name>A0A9P1IUA2_9PELO</name>
<evidence type="ECO:0000256" key="1">
    <source>
        <dbReference type="SAM" id="Phobius"/>
    </source>
</evidence>
<evidence type="ECO:0000313" key="2">
    <source>
        <dbReference type="EMBL" id="CAI5449503.1"/>
    </source>
</evidence>
<dbReference type="Proteomes" id="UP001152747">
    <property type="component" value="Unassembled WGS sequence"/>
</dbReference>
<dbReference type="EMBL" id="CANHGI010000004">
    <property type="protein sequence ID" value="CAI5449503.1"/>
    <property type="molecule type" value="Genomic_DNA"/>
</dbReference>
<feature type="transmembrane region" description="Helical" evidence="1">
    <location>
        <begin position="32"/>
        <end position="50"/>
    </location>
</feature>
<comment type="caution">
    <text evidence="2">The sequence shown here is derived from an EMBL/GenBank/DDBJ whole genome shotgun (WGS) entry which is preliminary data.</text>
</comment>
<accession>A0A9P1IUA2</accession>
<proteinExistence type="predicted"/>
<organism evidence="2 3">
    <name type="scientific">Caenorhabditis angaria</name>
    <dbReference type="NCBI Taxonomy" id="860376"/>
    <lineage>
        <taxon>Eukaryota</taxon>
        <taxon>Metazoa</taxon>
        <taxon>Ecdysozoa</taxon>
        <taxon>Nematoda</taxon>
        <taxon>Chromadorea</taxon>
        <taxon>Rhabditida</taxon>
        <taxon>Rhabditina</taxon>
        <taxon>Rhabditomorpha</taxon>
        <taxon>Rhabditoidea</taxon>
        <taxon>Rhabditidae</taxon>
        <taxon>Peloderinae</taxon>
        <taxon>Caenorhabditis</taxon>
    </lineage>
</organism>
<keyword evidence="1" id="KW-0812">Transmembrane</keyword>
<dbReference type="OrthoDB" id="5856282at2759"/>
<evidence type="ECO:0000313" key="3">
    <source>
        <dbReference type="Proteomes" id="UP001152747"/>
    </source>
</evidence>
<keyword evidence="1" id="KW-0472">Membrane</keyword>
<sequence>MDDKLEPVSSQQLSDALNLVKNGQYPKSNLRLYFFVIVLALLISYSIALYNRESLCNAIKIDEDDAFVEKNV</sequence>
<gene>
    <name evidence="2" type="ORF">CAMP_LOCUS12140</name>
</gene>
<keyword evidence="1" id="KW-1133">Transmembrane helix</keyword>